<comment type="similarity">
    <text evidence="3 19">Belongs to the reaction center PufL/M/PsbA/D family.</text>
</comment>
<evidence type="ECO:0000256" key="20">
    <source>
        <dbReference type="RuleBase" id="RU364137"/>
    </source>
</evidence>
<dbReference type="OrthoDB" id="8555181at2"/>
<evidence type="ECO:0000256" key="7">
    <source>
        <dbReference type="ARBA" id="ARBA00022494"/>
    </source>
</evidence>
<evidence type="ECO:0000256" key="9">
    <source>
        <dbReference type="ARBA" id="ARBA00022692"/>
    </source>
</evidence>
<feature type="transmembrane region" description="Helical" evidence="20">
    <location>
        <begin position="145"/>
        <end position="166"/>
    </location>
</feature>
<keyword evidence="11 20" id="KW-0460">Magnesium</keyword>
<dbReference type="InterPro" id="IPR055265">
    <property type="entry name" value="Photo_RC_L/M_CS"/>
</dbReference>
<keyword evidence="10 20" id="KW-0479">Metal-binding</keyword>
<dbReference type="EMBL" id="SACR01000002">
    <property type="protein sequence ID" value="RVU47250.1"/>
    <property type="molecule type" value="Genomic_DNA"/>
</dbReference>
<comment type="subcellular location">
    <subcellularLocation>
        <location evidence="20">Cellular chromatophore membrane</location>
        <topology evidence="20">Multi-pass membrane protein</topology>
    </subcellularLocation>
    <subcellularLocation>
        <location evidence="2">Endomembrane system</location>
        <topology evidence="2">Multi-pass membrane protein</topology>
    </subcellularLocation>
</comment>
<comment type="subunit">
    <text evidence="20">Reaction center is composed of four bacteriochlorophylls, two bacteriopheophytins, two ubiquinones, one iron, and highly hydrophobic polypeptide chains.</text>
</comment>
<protein>
    <recommendedName>
        <fullName evidence="4 20">Reaction center protein M chain</fullName>
    </recommendedName>
    <alternativeName>
        <fullName evidence="18 20">Photosynthetic reaction center M subunit</fullName>
    </alternativeName>
</protein>
<dbReference type="GO" id="GO:0030077">
    <property type="term" value="C:plasma membrane light-harvesting complex"/>
    <property type="evidence" value="ECO:0007669"/>
    <property type="project" value="InterPro"/>
</dbReference>
<feature type="transmembrane region" description="Helical" evidence="20">
    <location>
        <begin position="206"/>
        <end position="229"/>
    </location>
</feature>
<keyword evidence="9 20" id="KW-0812">Transmembrane</keyword>
<sequence length="328" mass="36400">MIHVEYQNLFTTVRAAGPLHNGVPHVEGTSIARDGSPISVPILGKLGMAQMGRIYLGRLGIASIFFGTLAFVIIGFNMLASVNWNPVEFIRQLFWLSLDPPAPEYGLRLPPLNQGGWWLMAGGFLTTSILLWWTRMYTRARALGLGTHIAWAFAAAIWLFLVLGFIRPVLMGSWSEAVPFGIFSHLDWTAAFSIRYGNLFYNPFHALSIAFLYGSALLFAMHGGTILAVSRFGGERELEQIVDRGSASERAALFWRWTMGWNATMESIHRWAWWFAVLCPLTGGIGILLTGTVVDNWYLWAVQHGVAPPYPPVFGNMVDPATLQGAKP</sequence>
<name>A0A437RKD8_9BURK</name>
<reference evidence="21 22" key="1">
    <citation type="submission" date="2019-01" db="EMBL/GenBank/DDBJ databases">
        <authorList>
            <person name="Chen W.-M."/>
        </authorList>
    </citation>
    <scope>NUCLEOTIDE SEQUENCE [LARGE SCALE GENOMIC DNA]</scope>
    <source>
        <strain evidence="21 22">KYPY4</strain>
    </source>
</reference>
<evidence type="ECO:0000256" key="1">
    <source>
        <dbReference type="ARBA" id="ARBA00002611"/>
    </source>
</evidence>
<evidence type="ECO:0000256" key="10">
    <source>
        <dbReference type="ARBA" id="ARBA00022723"/>
    </source>
</evidence>
<dbReference type="GO" id="GO:0009772">
    <property type="term" value="P:photosynthetic electron transport in photosystem II"/>
    <property type="evidence" value="ECO:0007669"/>
    <property type="project" value="InterPro"/>
</dbReference>
<feature type="transmembrane region" description="Helical" evidence="20">
    <location>
        <begin position="115"/>
        <end position="133"/>
    </location>
</feature>
<dbReference type="Gene3D" id="1.20.85.10">
    <property type="entry name" value="Photosystem II protein D1-like"/>
    <property type="match status" value="2"/>
</dbReference>
<keyword evidence="7 20" id="KW-0148">Chlorophyll</keyword>
<evidence type="ECO:0000313" key="21">
    <source>
        <dbReference type="EMBL" id="RVU47250.1"/>
    </source>
</evidence>
<dbReference type="InterPro" id="IPR036854">
    <property type="entry name" value="Photo_II_D1/D2_sf"/>
</dbReference>
<evidence type="ECO:0000256" key="13">
    <source>
        <dbReference type="ARBA" id="ARBA00022982"/>
    </source>
</evidence>
<keyword evidence="12 20" id="KW-0076">Bacteriochlorophyll</keyword>
<evidence type="ECO:0000256" key="15">
    <source>
        <dbReference type="ARBA" id="ARBA00022991"/>
    </source>
</evidence>
<evidence type="ECO:0000313" key="22">
    <source>
        <dbReference type="Proteomes" id="UP000285575"/>
    </source>
</evidence>
<comment type="caution">
    <text evidence="21">The sequence shown here is derived from an EMBL/GenBank/DDBJ whole genome shotgun (WGS) entry which is preliminary data.</text>
</comment>
<keyword evidence="15 20" id="KW-0157">Chromophore</keyword>
<evidence type="ECO:0000256" key="8">
    <source>
        <dbReference type="ARBA" id="ARBA00022531"/>
    </source>
</evidence>
<dbReference type="InterPro" id="IPR000484">
    <property type="entry name" value="Photo_RC_L/M"/>
</dbReference>
<dbReference type="Proteomes" id="UP000285575">
    <property type="component" value="Unassembled WGS sequence"/>
</dbReference>
<dbReference type="NCBIfam" id="TIGR01115">
    <property type="entry name" value="pufM"/>
    <property type="match status" value="1"/>
</dbReference>
<evidence type="ECO:0000256" key="16">
    <source>
        <dbReference type="ARBA" id="ARBA00023004"/>
    </source>
</evidence>
<dbReference type="PROSITE" id="PS00244">
    <property type="entry name" value="REACTION_CENTER"/>
    <property type="match status" value="1"/>
</dbReference>
<keyword evidence="17 20" id="KW-0472">Membrane</keyword>
<keyword evidence="5 20" id="KW-0813">Transport</keyword>
<gene>
    <name evidence="21" type="ORF">EOE66_05700</name>
</gene>
<evidence type="ECO:0000256" key="12">
    <source>
        <dbReference type="ARBA" id="ARBA00022956"/>
    </source>
</evidence>
<keyword evidence="16 20" id="KW-0408">Iron</keyword>
<dbReference type="GO" id="GO:0042717">
    <property type="term" value="C:plasma membrane-derived chromatophore membrane"/>
    <property type="evidence" value="ECO:0007669"/>
    <property type="project" value="UniProtKB-SubCell"/>
</dbReference>
<evidence type="ECO:0000256" key="4">
    <source>
        <dbReference type="ARBA" id="ARBA00018761"/>
    </source>
</evidence>
<dbReference type="SUPFAM" id="SSF81483">
    <property type="entry name" value="Bacterial photosystem II reaction centre, L and M subunits"/>
    <property type="match status" value="1"/>
</dbReference>
<proteinExistence type="inferred from homology"/>
<evidence type="ECO:0000256" key="5">
    <source>
        <dbReference type="ARBA" id="ARBA00022448"/>
    </source>
</evidence>
<evidence type="ECO:0000256" key="18">
    <source>
        <dbReference type="ARBA" id="ARBA00031893"/>
    </source>
</evidence>
<keyword evidence="22" id="KW-1185">Reference proteome</keyword>
<evidence type="ECO:0000256" key="6">
    <source>
        <dbReference type="ARBA" id="ARBA00022469"/>
    </source>
</evidence>
<dbReference type="GO" id="GO:0042314">
    <property type="term" value="F:bacteriochlorophyll binding"/>
    <property type="evidence" value="ECO:0007669"/>
    <property type="project" value="UniProtKB-KW"/>
</dbReference>
<keyword evidence="14 20" id="KW-1133">Transmembrane helix</keyword>
<accession>A0A437RKD8</accession>
<dbReference type="Pfam" id="PF00124">
    <property type="entry name" value="Photo_RC"/>
    <property type="match status" value="1"/>
</dbReference>
<evidence type="ECO:0000256" key="14">
    <source>
        <dbReference type="ARBA" id="ARBA00022989"/>
    </source>
</evidence>
<dbReference type="GO" id="GO:0046872">
    <property type="term" value="F:metal ion binding"/>
    <property type="evidence" value="ECO:0007669"/>
    <property type="project" value="UniProtKB-KW"/>
</dbReference>
<keyword evidence="6 20" id="KW-0674">Reaction center</keyword>
<comment type="function">
    <text evidence="1 20">The reaction center is a membrane-bound complex that mediates the initial photochemical event in the electron transfer process of photosynthesis.</text>
</comment>
<dbReference type="PRINTS" id="PR00256">
    <property type="entry name" value="REACTNCENTRE"/>
</dbReference>
<dbReference type="AlphaFoldDB" id="A0A437RKD8"/>
<evidence type="ECO:0000256" key="3">
    <source>
        <dbReference type="ARBA" id="ARBA00008204"/>
    </source>
</evidence>
<dbReference type="InterPro" id="IPR005781">
    <property type="entry name" value="Photo_RC_M"/>
</dbReference>
<keyword evidence="8 20" id="KW-0602">Photosynthesis</keyword>
<dbReference type="GO" id="GO:0012505">
    <property type="term" value="C:endomembrane system"/>
    <property type="evidence" value="ECO:0007669"/>
    <property type="project" value="UniProtKB-SubCell"/>
</dbReference>
<dbReference type="RefSeq" id="WP_128227715.1">
    <property type="nucleotide sequence ID" value="NZ_SACR01000002.1"/>
</dbReference>
<evidence type="ECO:0000256" key="2">
    <source>
        <dbReference type="ARBA" id="ARBA00004127"/>
    </source>
</evidence>
<evidence type="ECO:0000256" key="17">
    <source>
        <dbReference type="ARBA" id="ARBA00023136"/>
    </source>
</evidence>
<feature type="transmembrane region" description="Helical" evidence="20">
    <location>
        <begin position="55"/>
        <end position="79"/>
    </location>
</feature>
<evidence type="ECO:0000256" key="19">
    <source>
        <dbReference type="RuleBase" id="RU004331"/>
    </source>
</evidence>
<keyword evidence="13 20" id="KW-0249">Electron transport</keyword>
<feature type="transmembrane region" description="Helical" evidence="20">
    <location>
        <begin position="271"/>
        <end position="294"/>
    </location>
</feature>
<organism evidence="21 22">
    <name type="scientific">Rubrivivax rivuli</name>
    <dbReference type="NCBI Taxonomy" id="1862385"/>
    <lineage>
        <taxon>Bacteria</taxon>
        <taxon>Pseudomonadati</taxon>
        <taxon>Pseudomonadota</taxon>
        <taxon>Betaproteobacteria</taxon>
        <taxon>Burkholderiales</taxon>
        <taxon>Sphaerotilaceae</taxon>
        <taxon>Rubrivivax</taxon>
    </lineage>
</organism>
<evidence type="ECO:0000256" key="11">
    <source>
        <dbReference type="ARBA" id="ARBA00022842"/>
    </source>
</evidence>